<reference evidence="1 2" key="1">
    <citation type="journal article" date="2021" name="Elife">
        <title>Chloroplast acquisition without the gene transfer in kleptoplastic sea slugs, Plakobranchus ocellatus.</title>
        <authorList>
            <person name="Maeda T."/>
            <person name="Takahashi S."/>
            <person name="Yoshida T."/>
            <person name="Shimamura S."/>
            <person name="Takaki Y."/>
            <person name="Nagai Y."/>
            <person name="Toyoda A."/>
            <person name="Suzuki Y."/>
            <person name="Arimoto A."/>
            <person name="Ishii H."/>
            <person name="Satoh N."/>
            <person name="Nishiyama T."/>
            <person name="Hasebe M."/>
            <person name="Maruyama T."/>
            <person name="Minagawa J."/>
            <person name="Obokata J."/>
            <person name="Shigenobu S."/>
        </authorList>
    </citation>
    <scope>NUCLEOTIDE SEQUENCE [LARGE SCALE GENOMIC DNA]</scope>
</reference>
<dbReference type="EMBL" id="BMAT01004715">
    <property type="protein sequence ID" value="GFR78906.1"/>
    <property type="molecule type" value="Genomic_DNA"/>
</dbReference>
<sequence>MLRPAITFSYLPSSATVINPSLIRRSHLTRAISPQWGESGRPAPLPEVISEGACQKPLNHLPRFSYPICGFIHTRLEYAQKKITETFRGEELGAAKKSYDSVTQEILSNAHWKENRMSEVKDWLSDLMSEWMRFKDNFYPFHNQTLLNSTADTIQTNSSGLDANATQYDYYDYY</sequence>
<evidence type="ECO:0000313" key="1">
    <source>
        <dbReference type="EMBL" id="GFR78906.1"/>
    </source>
</evidence>
<dbReference type="AlphaFoldDB" id="A0AAV4G2I5"/>
<evidence type="ECO:0000313" key="2">
    <source>
        <dbReference type="Proteomes" id="UP000762676"/>
    </source>
</evidence>
<organism evidence="1 2">
    <name type="scientific">Elysia marginata</name>
    <dbReference type="NCBI Taxonomy" id="1093978"/>
    <lineage>
        <taxon>Eukaryota</taxon>
        <taxon>Metazoa</taxon>
        <taxon>Spiralia</taxon>
        <taxon>Lophotrochozoa</taxon>
        <taxon>Mollusca</taxon>
        <taxon>Gastropoda</taxon>
        <taxon>Heterobranchia</taxon>
        <taxon>Euthyneura</taxon>
        <taxon>Panpulmonata</taxon>
        <taxon>Sacoglossa</taxon>
        <taxon>Placobranchoidea</taxon>
        <taxon>Plakobranchidae</taxon>
        <taxon>Elysia</taxon>
    </lineage>
</organism>
<comment type="caution">
    <text evidence="1">The sequence shown here is derived from an EMBL/GenBank/DDBJ whole genome shotgun (WGS) entry which is preliminary data.</text>
</comment>
<keyword evidence="2" id="KW-1185">Reference proteome</keyword>
<proteinExistence type="predicted"/>
<name>A0AAV4G2I5_9GAST</name>
<gene>
    <name evidence="1" type="ORF">ElyMa_002276200</name>
</gene>
<protein>
    <recommendedName>
        <fullName evidence="3">Angiotensin-converting enzyme</fullName>
    </recommendedName>
</protein>
<accession>A0AAV4G2I5</accession>
<evidence type="ECO:0008006" key="3">
    <source>
        <dbReference type="Google" id="ProtNLM"/>
    </source>
</evidence>
<dbReference type="Proteomes" id="UP000762676">
    <property type="component" value="Unassembled WGS sequence"/>
</dbReference>